<sequence>MPVWLTLVAMAGIAVALGALMGVVRWIGVRHSVHPEVQRKAVHIGMGLVVLPLPWIFDALWPVLVMTGASVVALLAMRWHPGLRAGIGRVLGGVDRLSLGEVYFPIAVALIFALSHDDPLFYVIPIVILALADAVAALIGVRYGTLSYITGEGTKSIEGSVAFFFVAFLSVLVPLLLFTQVERTETLLVSLTIALLVMMLESVAWNGLDNLFVPIGAYAFLQLYVPLDATRLAIRLLAGVVLLTFVSVWRKRSALDDSALVASAMVGYGTLMIGGWTWVVAPLAFFLAAHLVWPRLGAPRVLTVQGVIAVSVAGLCWLFAYAATHESWLLVPFATSFGTTLALYGVSRFSKVSDRDERSRKLLGNLIASWLATSLPAAVAANVLAPHEPGPMGWGLPVDLSITLLTIIALAAVFFRLLPWLRGRTSPEDTGNLVFAALGLVGSLIPCLRWLV</sequence>
<evidence type="ECO:0000313" key="3">
    <source>
        <dbReference type="Proteomes" id="UP000739538"/>
    </source>
</evidence>
<dbReference type="EMBL" id="JAGQHS010000257">
    <property type="protein sequence ID" value="MCA9759061.1"/>
    <property type="molecule type" value="Genomic_DNA"/>
</dbReference>
<organism evidence="2 3">
    <name type="scientific">Eiseniibacteriota bacterium</name>
    <dbReference type="NCBI Taxonomy" id="2212470"/>
    <lineage>
        <taxon>Bacteria</taxon>
        <taxon>Candidatus Eiseniibacteriota</taxon>
    </lineage>
</organism>
<keyword evidence="1" id="KW-1133">Transmembrane helix</keyword>
<evidence type="ECO:0000256" key="1">
    <source>
        <dbReference type="SAM" id="Phobius"/>
    </source>
</evidence>
<feature type="transmembrane region" description="Helical" evidence="1">
    <location>
        <begin position="433"/>
        <end position="451"/>
    </location>
</feature>
<feature type="transmembrane region" description="Helical" evidence="1">
    <location>
        <begin position="400"/>
        <end position="421"/>
    </location>
</feature>
<keyword evidence="1" id="KW-0472">Membrane</keyword>
<feature type="transmembrane region" description="Helical" evidence="1">
    <location>
        <begin position="6"/>
        <end position="27"/>
    </location>
</feature>
<feature type="transmembrane region" description="Helical" evidence="1">
    <location>
        <begin position="121"/>
        <end position="141"/>
    </location>
</feature>
<protein>
    <recommendedName>
        <fullName evidence="4">Phosphatidate cytidylyltransferase</fullName>
    </recommendedName>
</protein>
<dbReference type="Proteomes" id="UP000739538">
    <property type="component" value="Unassembled WGS sequence"/>
</dbReference>
<evidence type="ECO:0008006" key="4">
    <source>
        <dbReference type="Google" id="ProtNLM"/>
    </source>
</evidence>
<feature type="transmembrane region" description="Helical" evidence="1">
    <location>
        <begin position="161"/>
        <end position="179"/>
    </location>
</feature>
<proteinExistence type="predicted"/>
<feature type="transmembrane region" description="Helical" evidence="1">
    <location>
        <begin position="261"/>
        <end position="289"/>
    </location>
</feature>
<evidence type="ECO:0000313" key="2">
    <source>
        <dbReference type="EMBL" id="MCA9759061.1"/>
    </source>
</evidence>
<name>A0A956NI83_UNCEI</name>
<dbReference type="AlphaFoldDB" id="A0A956NI83"/>
<dbReference type="GO" id="GO:0004143">
    <property type="term" value="F:ATP-dependent diacylglycerol kinase activity"/>
    <property type="evidence" value="ECO:0007669"/>
    <property type="project" value="InterPro"/>
</dbReference>
<dbReference type="InterPro" id="IPR037997">
    <property type="entry name" value="Dgk1-like"/>
</dbReference>
<reference evidence="2" key="1">
    <citation type="submission" date="2020-04" db="EMBL/GenBank/DDBJ databases">
        <authorList>
            <person name="Zhang T."/>
        </authorList>
    </citation>
    <scope>NUCLEOTIDE SEQUENCE</scope>
    <source>
        <strain evidence="2">HKST-UBA02</strain>
    </source>
</reference>
<gene>
    <name evidence="2" type="ORF">KDA27_24930</name>
</gene>
<reference evidence="2" key="2">
    <citation type="journal article" date="2021" name="Microbiome">
        <title>Successional dynamics and alternative stable states in a saline activated sludge microbial community over 9 years.</title>
        <authorList>
            <person name="Wang Y."/>
            <person name="Ye J."/>
            <person name="Ju F."/>
            <person name="Liu L."/>
            <person name="Boyd J.A."/>
            <person name="Deng Y."/>
            <person name="Parks D.H."/>
            <person name="Jiang X."/>
            <person name="Yin X."/>
            <person name="Woodcroft B.J."/>
            <person name="Tyson G.W."/>
            <person name="Hugenholtz P."/>
            <person name="Polz M.F."/>
            <person name="Zhang T."/>
        </authorList>
    </citation>
    <scope>NUCLEOTIDE SEQUENCE</scope>
    <source>
        <strain evidence="2">HKST-UBA02</strain>
    </source>
</reference>
<feature type="transmembrane region" description="Helical" evidence="1">
    <location>
        <begin position="48"/>
        <end position="77"/>
    </location>
</feature>
<comment type="caution">
    <text evidence="2">The sequence shown here is derived from an EMBL/GenBank/DDBJ whole genome shotgun (WGS) entry which is preliminary data.</text>
</comment>
<keyword evidence="1" id="KW-0812">Transmembrane</keyword>
<feature type="transmembrane region" description="Helical" evidence="1">
    <location>
        <begin position="362"/>
        <end position="385"/>
    </location>
</feature>
<feature type="transmembrane region" description="Helical" evidence="1">
    <location>
        <begin position="301"/>
        <end position="323"/>
    </location>
</feature>
<feature type="transmembrane region" description="Helical" evidence="1">
    <location>
        <begin position="232"/>
        <end position="249"/>
    </location>
</feature>
<dbReference type="PANTHER" id="PTHR31303:SF1">
    <property type="entry name" value="CTP-DEPENDENT DIACYLGLYCEROL KINASE 1"/>
    <property type="match status" value="1"/>
</dbReference>
<accession>A0A956NI83</accession>
<dbReference type="PANTHER" id="PTHR31303">
    <property type="entry name" value="CTP-DEPENDENT DIACYLGLYCEROL KINASE 1"/>
    <property type="match status" value="1"/>
</dbReference>
<feature type="transmembrane region" description="Helical" evidence="1">
    <location>
        <begin position="211"/>
        <end position="227"/>
    </location>
</feature>
<feature type="transmembrane region" description="Helical" evidence="1">
    <location>
        <begin position="97"/>
        <end position="114"/>
    </location>
</feature>
<feature type="transmembrane region" description="Helical" evidence="1">
    <location>
        <begin position="329"/>
        <end position="350"/>
    </location>
</feature>